<gene>
    <name evidence="5" type="ORF">WJX72_011850</name>
</gene>
<sequence length="887" mass="95409">MWRPLATSLSRHHLDSWTHACGRVFFQGTGRCFNSGRGCKGTADEPNLGCTTSECLATTSSPLASSRSMAASTQRSPTTRLKVKLFPGSLHMSPETYLPGHSLPIKTAFASSPVEIPERRGDSSHSSNSHQSPLCQRGLLSSECNADDHPLEATTKHISAGSSPQHCLRTCEEVSDSDADSRAGSDADSALESEADPSSSDDEAPRPRRTRSRTLLRRSLLSTDSLPNLSSRKRSHALASTSDLQGLDQIEGSTPTERAASARSFADAAWARAREKVAEANRLMAIAQQKAAREQSLVHKKRRCAQQRRGPRDGISYPAHILDGARVSVYWPDDKAFYKGQLLAVDESSNSHLIRYDDDVEEWLCLADERFQWLGPRGRSAGFDMRVKDEMHALGALEVESCASADAEPALTLEEALATPAAAEGAAAVGWRVAVLFVGDGKRYSGEVLAYNAKDKRHLVLYDDGEDEMLNLSMEAVHWLSARNGKSVAAGLPPGEVAPQGEAGIGWRIRVYWPADMQLYRGEVVGYEAETRLHFVQYADGEEEWLQLDREKLCWEQPPPSSDAQDDEDFRPSADSLAGSKAGRKAATGRAGSRAAVAERAAAGRASRAARADAQAGTHSGEAGRPVRVTRNKLIPKKGSASASVLATSLPAKLGDGANSWVSQLLEEPMARRETFGNSLTRSLSHSMGHTLGTPDSPVLNSPILGASGPGFGLRPRLSSGFAPLELAPLEDTMPSGDCSVLSQQQQAQQPQRSDSPAVLSSSYQEGRLSGPNPFDSYLAVSGATRSQAADPNGGVPVTDASMLESLFLDEKQLSDSLDELLDPLSLDQPERCHQPMASSLEAGNPGLDRILGQVGLDNRAFDSCMADEFMWGDDLLRSDTPATRSA</sequence>
<evidence type="ECO:0000256" key="2">
    <source>
        <dbReference type="ARBA" id="ARBA00023242"/>
    </source>
</evidence>
<dbReference type="SUPFAM" id="SSF63748">
    <property type="entry name" value="Tudor/PWWP/MBT"/>
    <property type="match status" value="1"/>
</dbReference>
<comment type="caution">
    <text evidence="5">The sequence shown here is derived from an EMBL/GenBank/DDBJ whole genome shotgun (WGS) entry which is preliminary data.</text>
</comment>
<comment type="subcellular location">
    <subcellularLocation>
        <location evidence="1">Nucleus</location>
    </subcellularLocation>
</comment>
<protein>
    <recommendedName>
        <fullName evidence="4">Tudor domain-containing protein</fullName>
    </recommendedName>
</protein>
<feature type="region of interest" description="Disordered" evidence="3">
    <location>
        <begin position="115"/>
        <end position="135"/>
    </location>
</feature>
<feature type="region of interest" description="Disordered" evidence="3">
    <location>
        <begin position="729"/>
        <end position="776"/>
    </location>
</feature>
<evidence type="ECO:0000259" key="4">
    <source>
        <dbReference type="SMART" id="SM00333"/>
    </source>
</evidence>
<feature type="region of interest" description="Disordered" evidence="3">
    <location>
        <begin position="157"/>
        <end position="261"/>
    </location>
</feature>
<dbReference type="Proteomes" id="UP001489004">
    <property type="component" value="Unassembled WGS sequence"/>
</dbReference>
<dbReference type="PANTHER" id="PTHR12663">
    <property type="entry name" value="ANDROGEN INDUCED INHIBITOR OF PROLIFERATION AS3 / PDS5-RELATED"/>
    <property type="match status" value="1"/>
</dbReference>
<organism evidence="5 6">
    <name type="scientific">[Myrmecia] bisecta</name>
    <dbReference type="NCBI Taxonomy" id="41462"/>
    <lineage>
        <taxon>Eukaryota</taxon>
        <taxon>Viridiplantae</taxon>
        <taxon>Chlorophyta</taxon>
        <taxon>core chlorophytes</taxon>
        <taxon>Trebouxiophyceae</taxon>
        <taxon>Trebouxiales</taxon>
        <taxon>Trebouxiaceae</taxon>
        <taxon>Myrmecia</taxon>
    </lineage>
</organism>
<name>A0AAW1PM30_9CHLO</name>
<evidence type="ECO:0000313" key="5">
    <source>
        <dbReference type="EMBL" id="KAK9810501.1"/>
    </source>
</evidence>
<dbReference type="CDD" id="cd20404">
    <property type="entry name" value="Tudor_Agenet_AtEML-like"/>
    <property type="match status" value="3"/>
</dbReference>
<feature type="compositionally biased region" description="Acidic residues" evidence="3">
    <location>
        <begin position="189"/>
        <end position="202"/>
    </location>
</feature>
<dbReference type="EMBL" id="JALJOR010000010">
    <property type="protein sequence ID" value="KAK9810501.1"/>
    <property type="molecule type" value="Genomic_DNA"/>
</dbReference>
<keyword evidence="2" id="KW-0539">Nucleus</keyword>
<accession>A0AAW1PM30</accession>
<dbReference type="GO" id="GO:0007064">
    <property type="term" value="P:mitotic sister chromatid cohesion"/>
    <property type="evidence" value="ECO:0007669"/>
    <property type="project" value="InterPro"/>
</dbReference>
<dbReference type="AlphaFoldDB" id="A0AAW1PM30"/>
<dbReference type="GO" id="GO:0006281">
    <property type="term" value="P:DNA repair"/>
    <property type="evidence" value="ECO:0007669"/>
    <property type="project" value="TreeGrafter"/>
</dbReference>
<dbReference type="PANTHER" id="PTHR12663:SF0">
    <property type="entry name" value="PRECOCIOUS DISSOCIATION OF SISTERS 5, ISOFORM A"/>
    <property type="match status" value="1"/>
</dbReference>
<evidence type="ECO:0000313" key="6">
    <source>
        <dbReference type="Proteomes" id="UP001489004"/>
    </source>
</evidence>
<keyword evidence="6" id="KW-1185">Reference proteome</keyword>
<dbReference type="Gene3D" id="2.30.30.140">
    <property type="match status" value="3"/>
</dbReference>
<feature type="domain" description="Tudor" evidence="4">
    <location>
        <begin position="319"/>
        <end position="377"/>
    </location>
</feature>
<feature type="compositionally biased region" description="Basic residues" evidence="3">
    <location>
        <begin position="207"/>
        <end position="216"/>
    </location>
</feature>
<feature type="region of interest" description="Disordered" evidence="3">
    <location>
        <begin position="556"/>
        <end position="630"/>
    </location>
</feature>
<feature type="compositionally biased region" description="Polar residues" evidence="3">
    <location>
        <begin position="753"/>
        <end position="765"/>
    </location>
</feature>
<feature type="compositionally biased region" description="Low complexity" evidence="3">
    <location>
        <begin position="578"/>
        <end position="617"/>
    </location>
</feature>
<reference evidence="5 6" key="1">
    <citation type="journal article" date="2024" name="Nat. Commun.">
        <title>Phylogenomics reveals the evolutionary origins of lichenization in chlorophyte algae.</title>
        <authorList>
            <person name="Puginier C."/>
            <person name="Libourel C."/>
            <person name="Otte J."/>
            <person name="Skaloud P."/>
            <person name="Haon M."/>
            <person name="Grisel S."/>
            <person name="Petersen M."/>
            <person name="Berrin J.G."/>
            <person name="Delaux P.M."/>
            <person name="Dal Grande F."/>
            <person name="Keller J."/>
        </authorList>
    </citation>
    <scope>NUCLEOTIDE SEQUENCE [LARGE SCALE GENOMIC DNA]</scope>
    <source>
        <strain evidence="5 6">SAG 2043</strain>
    </source>
</reference>
<dbReference type="InterPro" id="IPR002999">
    <property type="entry name" value="Tudor"/>
</dbReference>
<proteinExistence type="predicted"/>
<dbReference type="GO" id="GO:0005634">
    <property type="term" value="C:nucleus"/>
    <property type="evidence" value="ECO:0007669"/>
    <property type="project" value="UniProtKB-SubCell"/>
</dbReference>
<feature type="compositionally biased region" description="Low complexity" evidence="3">
    <location>
        <begin position="217"/>
        <end position="227"/>
    </location>
</feature>
<evidence type="ECO:0000256" key="1">
    <source>
        <dbReference type="ARBA" id="ARBA00004123"/>
    </source>
</evidence>
<feature type="domain" description="Tudor" evidence="4">
    <location>
        <begin position="501"/>
        <end position="559"/>
    </location>
</feature>
<evidence type="ECO:0000256" key="3">
    <source>
        <dbReference type="SAM" id="MobiDB-lite"/>
    </source>
</evidence>
<dbReference type="SMART" id="SM00333">
    <property type="entry name" value="TUDOR"/>
    <property type="match status" value="2"/>
</dbReference>
<dbReference type="GO" id="GO:0000785">
    <property type="term" value="C:chromatin"/>
    <property type="evidence" value="ECO:0007669"/>
    <property type="project" value="TreeGrafter"/>
</dbReference>
<dbReference type="InterPro" id="IPR039776">
    <property type="entry name" value="Pds5"/>
</dbReference>